<feature type="domain" description="Flagellin C-terminal" evidence="6">
    <location>
        <begin position="349"/>
        <end position="433"/>
    </location>
</feature>
<dbReference type="InterPro" id="IPR001029">
    <property type="entry name" value="Flagellin_N"/>
</dbReference>
<dbReference type="PANTHER" id="PTHR42792:SF2">
    <property type="entry name" value="FLAGELLIN"/>
    <property type="match status" value="1"/>
</dbReference>
<evidence type="ECO:0000313" key="8">
    <source>
        <dbReference type="Proteomes" id="UP000183639"/>
    </source>
</evidence>
<keyword evidence="7" id="KW-0282">Flagellum</keyword>
<proteinExistence type="inferred from homology"/>
<dbReference type="Proteomes" id="UP000183639">
    <property type="component" value="Unassembled WGS sequence"/>
</dbReference>
<evidence type="ECO:0000256" key="3">
    <source>
        <dbReference type="ARBA" id="ARBA00023143"/>
    </source>
</evidence>
<gene>
    <name evidence="7" type="ORF">SAMN04487861_13140</name>
</gene>
<keyword evidence="3 4" id="KW-0975">Bacterial flagellum</keyword>
<comment type="function">
    <text evidence="4">Flagellin is the subunit protein which polymerizes to form the filaments of bacterial flagella.</text>
</comment>
<comment type="subcellular location">
    <subcellularLocation>
        <location evidence="4">Secreted</location>
    </subcellularLocation>
    <subcellularLocation>
        <location evidence="4">Bacterial flagellum</location>
    </subcellularLocation>
</comment>
<evidence type="ECO:0000256" key="4">
    <source>
        <dbReference type="RuleBase" id="RU362073"/>
    </source>
</evidence>
<dbReference type="GO" id="GO:0005198">
    <property type="term" value="F:structural molecule activity"/>
    <property type="evidence" value="ECO:0007669"/>
    <property type="project" value="UniProtKB-UniRule"/>
</dbReference>
<dbReference type="Gene3D" id="6.10.10.10">
    <property type="entry name" value="Flagellar export chaperone, C-terminal domain"/>
    <property type="match status" value="1"/>
</dbReference>
<name>A0A1I3HLB3_SELRU</name>
<dbReference type="EMBL" id="FOQK01000031">
    <property type="protein sequence ID" value="SFI36409.1"/>
    <property type="molecule type" value="Genomic_DNA"/>
</dbReference>
<protein>
    <recommendedName>
        <fullName evidence="2 4">Flagellin</fullName>
    </recommendedName>
</protein>
<dbReference type="Pfam" id="PF00700">
    <property type="entry name" value="Flagellin_C"/>
    <property type="match status" value="1"/>
</dbReference>
<keyword evidence="7" id="KW-0969">Cilium</keyword>
<dbReference type="GO" id="GO:0009288">
    <property type="term" value="C:bacterial-type flagellum"/>
    <property type="evidence" value="ECO:0007669"/>
    <property type="project" value="UniProtKB-SubCell"/>
</dbReference>
<comment type="similarity">
    <text evidence="1 4">Belongs to the bacterial flagellin family.</text>
</comment>
<evidence type="ECO:0000259" key="6">
    <source>
        <dbReference type="Pfam" id="PF00700"/>
    </source>
</evidence>
<reference evidence="7 8" key="1">
    <citation type="submission" date="2016-10" db="EMBL/GenBank/DDBJ databases">
        <authorList>
            <person name="de Groot N.N."/>
        </authorList>
    </citation>
    <scope>NUCLEOTIDE SEQUENCE [LARGE SCALE GENOMIC DNA]</scope>
    <source>
        <strain evidence="7 8">Z108</strain>
    </source>
</reference>
<keyword evidence="4" id="KW-0964">Secreted</keyword>
<dbReference type="GO" id="GO:0005576">
    <property type="term" value="C:extracellular region"/>
    <property type="evidence" value="ECO:0007669"/>
    <property type="project" value="UniProtKB-SubCell"/>
</dbReference>
<evidence type="ECO:0000313" key="7">
    <source>
        <dbReference type="EMBL" id="SFI36409.1"/>
    </source>
</evidence>
<dbReference type="SUPFAM" id="SSF64518">
    <property type="entry name" value="Phase 1 flagellin"/>
    <property type="match status" value="1"/>
</dbReference>
<feature type="domain" description="Flagellin N-terminal" evidence="5">
    <location>
        <begin position="3"/>
        <end position="138"/>
    </location>
</feature>
<dbReference type="AlphaFoldDB" id="A0A1I3HLB3"/>
<dbReference type="InterPro" id="IPR046358">
    <property type="entry name" value="Flagellin_C"/>
</dbReference>
<dbReference type="InterPro" id="IPR001492">
    <property type="entry name" value="Flagellin"/>
</dbReference>
<dbReference type="OrthoDB" id="9796789at2"/>
<dbReference type="Pfam" id="PF00669">
    <property type="entry name" value="Flagellin_N"/>
    <property type="match status" value="1"/>
</dbReference>
<keyword evidence="7" id="KW-0966">Cell projection</keyword>
<dbReference type="PANTHER" id="PTHR42792">
    <property type="entry name" value="FLAGELLIN"/>
    <property type="match status" value="1"/>
</dbReference>
<evidence type="ECO:0000259" key="5">
    <source>
        <dbReference type="Pfam" id="PF00669"/>
    </source>
</evidence>
<evidence type="ECO:0000256" key="1">
    <source>
        <dbReference type="ARBA" id="ARBA00005709"/>
    </source>
</evidence>
<dbReference type="RefSeq" id="WP_075445631.1">
    <property type="nucleotide sequence ID" value="NZ_FOQK01000031.1"/>
</dbReference>
<organism evidence="7 8">
    <name type="scientific">Selenomonas ruminantium</name>
    <dbReference type="NCBI Taxonomy" id="971"/>
    <lineage>
        <taxon>Bacteria</taxon>
        <taxon>Bacillati</taxon>
        <taxon>Bacillota</taxon>
        <taxon>Negativicutes</taxon>
        <taxon>Selenomonadales</taxon>
        <taxon>Selenomonadaceae</taxon>
        <taxon>Selenomonas</taxon>
    </lineage>
</organism>
<dbReference type="InterPro" id="IPR042187">
    <property type="entry name" value="Flagellin_C_sub2"/>
</dbReference>
<dbReference type="Gene3D" id="1.20.1330.10">
    <property type="entry name" value="f41 fragment of flagellin, N-terminal domain"/>
    <property type="match status" value="2"/>
</dbReference>
<accession>A0A1I3HLB3</accession>
<sequence length="436" mass="46659">MMISNSVMSTNILNIMDKHQFKLSKHMHHLATGQRVASVADDPSGWAIGQRMDVRIRSLDASSRNAQFSLSMLKVAEGGVSSTIDILRNLKEKAIEAASDTCTDTDRRTIQKLFDQFGDQINDNASVTYNGKLLLDGSMASAAEPTAQVLTNQSLATTTTASTKLTDLKRRDGSSLNIQEGDTVNLSYIKDGKTYSASYQAGTTTLADMLTQFNAIDQSIFDPSKLQTDSTIGVDAHGETVHTADEQNAVSFTAAATGLDGAVSGITISITDTKGQVKKTATTALNDFKESIAPRDQQGDSSFYIASSADANRGIRGSIDDMSSYALGLTGKNGHAIDVTTQKGANAAMSAIDRALERALDQQTTIGAMSMRLEYTISNLTTESENLTAAMSTILDANMAKEMTEFTKENILLQAAQAMLAQNNHSAGWFLSLLQG</sequence>
<evidence type="ECO:0000256" key="2">
    <source>
        <dbReference type="ARBA" id="ARBA00020110"/>
    </source>
</evidence>